<evidence type="ECO:0000259" key="1">
    <source>
        <dbReference type="PROSITE" id="PS51168"/>
    </source>
</evidence>
<sequence length="132" mass="13434">MAAGAAGLWLDGAGAAAVGQAREASARLAPLVRPTVPDTFAGCREAIDGVDAAVATLLEHRVALAGRVQRLKPVGGHAGRDPRREAAIVAAMAARAPSVPVDGLARIMGAVIEAGLDAAERDEADETPVWRL</sequence>
<dbReference type="Pfam" id="PF01817">
    <property type="entry name" value="CM_2"/>
    <property type="match status" value="1"/>
</dbReference>
<accession>A0A4R5DCZ9</accession>
<dbReference type="Proteomes" id="UP000294739">
    <property type="component" value="Unassembled WGS sequence"/>
</dbReference>
<organism evidence="2 3">
    <name type="scientific">Jiangella asiatica</name>
    <dbReference type="NCBI Taxonomy" id="2530372"/>
    <lineage>
        <taxon>Bacteria</taxon>
        <taxon>Bacillati</taxon>
        <taxon>Actinomycetota</taxon>
        <taxon>Actinomycetes</taxon>
        <taxon>Jiangellales</taxon>
        <taxon>Jiangellaceae</taxon>
        <taxon>Jiangella</taxon>
    </lineage>
</organism>
<dbReference type="AlphaFoldDB" id="A0A4R5DCZ9"/>
<comment type="caution">
    <text evidence="2">The sequence shown here is derived from an EMBL/GenBank/DDBJ whole genome shotgun (WGS) entry which is preliminary data.</text>
</comment>
<name>A0A4R5DCZ9_9ACTN</name>
<feature type="domain" description="Chorismate mutase" evidence="1">
    <location>
        <begin position="34"/>
        <end position="123"/>
    </location>
</feature>
<dbReference type="EMBL" id="SMKZ01000027">
    <property type="protein sequence ID" value="TDE08143.1"/>
    <property type="molecule type" value="Genomic_DNA"/>
</dbReference>
<dbReference type="PROSITE" id="PS51168">
    <property type="entry name" value="CHORISMATE_MUT_2"/>
    <property type="match status" value="1"/>
</dbReference>
<dbReference type="InParanoid" id="A0A4R5DCZ9"/>
<protein>
    <recommendedName>
        <fullName evidence="1">Chorismate mutase domain-containing protein</fullName>
    </recommendedName>
</protein>
<evidence type="ECO:0000313" key="3">
    <source>
        <dbReference type="Proteomes" id="UP000294739"/>
    </source>
</evidence>
<dbReference type="GO" id="GO:0004106">
    <property type="term" value="F:chorismate mutase activity"/>
    <property type="evidence" value="ECO:0007669"/>
    <property type="project" value="InterPro"/>
</dbReference>
<reference evidence="2 3" key="1">
    <citation type="submission" date="2019-03" db="EMBL/GenBank/DDBJ databases">
        <title>Draft genome sequences of novel Actinobacteria.</title>
        <authorList>
            <person name="Sahin N."/>
            <person name="Ay H."/>
            <person name="Saygin H."/>
        </authorList>
    </citation>
    <scope>NUCLEOTIDE SEQUENCE [LARGE SCALE GENOMIC DNA]</scope>
    <source>
        <strain evidence="2 3">5K138</strain>
    </source>
</reference>
<dbReference type="InterPro" id="IPR002701">
    <property type="entry name" value="CM_II_prokaryot"/>
</dbReference>
<dbReference type="SUPFAM" id="SSF48600">
    <property type="entry name" value="Chorismate mutase II"/>
    <property type="match status" value="1"/>
</dbReference>
<dbReference type="InterPro" id="IPR036263">
    <property type="entry name" value="Chorismate_II_sf"/>
</dbReference>
<dbReference type="GO" id="GO:0046417">
    <property type="term" value="P:chorismate metabolic process"/>
    <property type="evidence" value="ECO:0007669"/>
    <property type="project" value="InterPro"/>
</dbReference>
<keyword evidence="3" id="KW-1185">Reference proteome</keyword>
<dbReference type="Gene3D" id="1.20.59.10">
    <property type="entry name" value="Chorismate mutase"/>
    <property type="match status" value="1"/>
</dbReference>
<evidence type="ECO:0000313" key="2">
    <source>
        <dbReference type="EMBL" id="TDE08143.1"/>
    </source>
</evidence>
<proteinExistence type="predicted"/>
<gene>
    <name evidence="2" type="ORF">E1269_18370</name>
</gene>
<dbReference type="SMART" id="SM00830">
    <property type="entry name" value="CM_2"/>
    <property type="match status" value="1"/>
</dbReference>
<dbReference type="InterPro" id="IPR036979">
    <property type="entry name" value="CM_dom_sf"/>
</dbReference>
<dbReference type="OrthoDB" id="3529075at2"/>